<reference evidence="1 2" key="1">
    <citation type="journal article" date="2006" name="Nature">
        <title>Global trends of whole-genome duplications revealed by the ciliate Paramecium tetraurelia.</title>
        <authorList>
            <consortium name="Genoscope"/>
            <person name="Aury J.-M."/>
            <person name="Jaillon O."/>
            <person name="Duret L."/>
            <person name="Noel B."/>
            <person name="Jubin C."/>
            <person name="Porcel B.M."/>
            <person name="Segurens B."/>
            <person name="Daubin V."/>
            <person name="Anthouard V."/>
            <person name="Aiach N."/>
            <person name="Arnaiz O."/>
            <person name="Billaut A."/>
            <person name="Beisson J."/>
            <person name="Blanc I."/>
            <person name="Bouhouche K."/>
            <person name="Camara F."/>
            <person name="Duharcourt S."/>
            <person name="Guigo R."/>
            <person name="Gogendeau D."/>
            <person name="Katinka M."/>
            <person name="Keller A.-M."/>
            <person name="Kissmehl R."/>
            <person name="Klotz C."/>
            <person name="Koll F."/>
            <person name="Le Moue A."/>
            <person name="Lepere C."/>
            <person name="Malinsky S."/>
            <person name="Nowacki M."/>
            <person name="Nowak J.K."/>
            <person name="Plattner H."/>
            <person name="Poulain J."/>
            <person name="Ruiz F."/>
            <person name="Serrano V."/>
            <person name="Zagulski M."/>
            <person name="Dessen P."/>
            <person name="Betermier M."/>
            <person name="Weissenbach J."/>
            <person name="Scarpelli C."/>
            <person name="Schachter V."/>
            <person name="Sperling L."/>
            <person name="Meyer E."/>
            <person name="Cohen J."/>
            <person name="Wincker P."/>
        </authorList>
    </citation>
    <scope>NUCLEOTIDE SEQUENCE [LARGE SCALE GENOMIC DNA]</scope>
    <source>
        <strain evidence="1 2">Stock d4-2</strain>
    </source>
</reference>
<evidence type="ECO:0000313" key="2">
    <source>
        <dbReference type="Proteomes" id="UP000000600"/>
    </source>
</evidence>
<dbReference type="Proteomes" id="UP000000600">
    <property type="component" value="Unassembled WGS sequence"/>
</dbReference>
<proteinExistence type="predicted"/>
<dbReference type="RefSeq" id="XP_001427195.1">
    <property type="nucleotide sequence ID" value="XM_001427158.1"/>
</dbReference>
<dbReference type="KEGG" id="ptm:GSPATT00030433001"/>
<dbReference type="EMBL" id="CT868005">
    <property type="protein sequence ID" value="CAK59797.1"/>
    <property type="molecule type" value="Genomic_DNA"/>
</dbReference>
<dbReference type="SUPFAM" id="SSF56112">
    <property type="entry name" value="Protein kinase-like (PK-like)"/>
    <property type="match status" value="1"/>
</dbReference>
<keyword evidence="2" id="KW-1185">Reference proteome</keyword>
<protein>
    <recommendedName>
        <fullName evidence="3">Protein kinase domain-containing protein</fullName>
    </recommendedName>
</protein>
<dbReference type="HOGENOM" id="CLU_1130885_0_0_1"/>
<name>A0BMN0_PARTE</name>
<dbReference type="AlphaFoldDB" id="A0BMN0"/>
<evidence type="ECO:0008006" key="3">
    <source>
        <dbReference type="Google" id="ProtNLM"/>
    </source>
</evidence>
<sequence>MRRRIRMLFRSGYFQVQKEICIQKDFIKFISRKLFQSLKNLQSARQWNLYQFCIFDPFINTFAIINCYLRQFYFTVFVKLALDQLLKIIEIQNYYLNGQILYVEVQGQRLLKPFKEYRYNHILDYWNLGVLLYHLQNLELPFKVKTPYQMYQAILNSKVEFLQCIKIDILIILRPEKSLIKQLLNINKSIESNQNKGENFLIHTRRMGDGFSIVLKQFIYLKLLGSILYLNEFKSKFEKKYTKIAI</sequence>
<organism evidence="1 2">
    <name type="scientific">Paramecium tetraurelia</name>
    <dbReference type="NCBI Taxonomy" id="5888"/>
    <lineage>
        <taxon>Eukaryota</taxon>
        <taxon>Sar</taxon>
        <taxon>Alveolata</taxon>
        <taxon>Ciliophora</taxon>
        <taxon>Intramacronucleata</taxon>
        <taxon>Oligohymenophorea</taxon>
        <taxon>Peniculida</taxon>
        <taxon>Parameciidae</taxon>
        <taxon>Paramecium</taxon>
    </lineage>
</organism>
<evidence type="ECO:0000313" key="1">
    <source>
        <dbReference type="EMBL" id="CAK59797.1"/>
    </source>
</evidence>
<gene>
    <name evidence="1" type="ORF">GSPATT00030433001</name>
</gene>
<dbReference type="GeneID" id="5012990"/>
<dbReference type="InParanoid" id="A0BMN0"/>
<dbReference type="Gene3D" id="1.10.510.10">
    <property type="entry name" value="Transferase(Phosphotransferase) domain 1"/>
    <property type="match status" value="1"/>
</dbReference>
<dbReference type="InterPro" id="IPR011009">
    <property type="entry name" value="Kinase-like_dom_sf"/>
</dbReference>
<accession>A0BMN0</accession>